<dbReference type="Pfam" id="PF10462">
    <property type="entry name" value="Peptidase_M66"/>
    <property type="match status" value="1"/>
</dbReference>
<protein>
    <submittedName>
        <fullName evidence="1">Unannotated protein</fullName>
    </submittedName>
</protein>
<name>A0A6J6SZ36_9ZZZZ</name>
<sequence length="361" mass="40406">MQNSVLATGFPAVSNLAQKTGTVKWALVPIDFSDMHGDVNFRSRVNSQMSMLSDWFNTVSEGKFKVEWVVADKWTTLPGTSSDYKIPFSDSPDRSPAIADFWKKAISETDKSFDYTNIETVNFILPLEQNVVTETLQGFPWDQAVKNYVTNEGKISSFSIPGVFMNQDGRQYWSYWAHEFGHAMGMPHIGSSRTPNEFLSLDLMGSQDGYTRELSGWLRFVAGWLDDEKVYCKELANLNKTDLTLAPLSSTSSGIKMVVVPISETKALIVESRRETKFSCKMPTKKNGVLAYLYDATQSHGENFLIPVTPKGRSAEGSSDCPVNQYPDPILHEGEKINIEGVTIEVLESLNYDRIRISKAS</sequence>
<organism evidence="1">
    <name type="scientific">freshwater metagenome</name>
    <dbReference type="NCBI Taxonomy" id="449393"/>
    <lineage>
        <taxon>unclassified sequences</taxon>
        <taxon>metagenomes</taxon>
        <taxon>ecological metagenomes</taxon>
    </lineage>
</organism>
<dbReference type="EMBL" id="CAEZYV010000106">
    <property type="protein sequence ID" value="CAB4740074.1"/>
    <property type="molecule type" value="Genomic_DNA"/>
</dbReference>
<reference evidence="1" key="1">
    <citation type="submission" date="2020-05" db="EMBL/GenBank/DDBJ databases">
        <authorList>
            <person name="Chiriac C."/>
            <person name="Salcher M."/>
            <person name="Ghai R."/>
            <person name="Kavagutti S V."/>
        </authorList>
    </citation>
    <scope>NUCLEOTIDE SEQUENCE</scope>
</reference>
<accession>A0A6J6SZ36</accession>
<dbReference type="AlphaFoldDB" id="A0A6J6SZ36"/>
<dbReference type="SUPFAM" id="SSF55486">
    <property type="entry name" value="Metalloproteases ('zincins'), catalytic domain"/>
    <property type="match status" value="1"/>
</dbReference>
<gene>
    <name evidence="1" type="ORF">UFOPK2788_00731</name>
</gene>
<dbReference type="PANTHER" id="PTHR41775:SF1">
    <property type="entry name" value="PEPTIDASE M6-LIKE DOMAIN-CONTAINING PROTEIN"/>
    <property type="match status" value="1"/>
</dbReference>
<dbReference type="PANTHER" id="PTHR41775">
    <property type="entry name" value="SECRETED PROTEIN-RELATED"/>
    <property type="match status" value="1"/>
</dbReference>
<proteinExistence type="predicted"/>
<evidence type="ECO:0000313" key="1">
    <source>
        <dbReference type="EMBL" id="CAB4740074.1"/>
    </source>
</evidence>